<dbReference type="AlphaFoldDB" id="A0A0B7BMU1"/>
<sequence>MSGRSSKARQMEHIQNKITTYKHMQIPLHSIGPKGKSSSAAGSLKLKHQFSLLLYNHNALCFAVGLSEGMHHYGSYD</sequence>
<name>A0A0B7BMU1_9EUPU</name>
<proteinExistence type="predicted"/>
<organism evidence="1">
    <name type="scientific">Arion vulgaris</name>
    <dbReference type="NCBI Taxonomy" id="1028688"/>
    <lineage>
        <taxon>Eukaryota</taxon>
        <taxon>Metazoa</taxon>
        <taxon>Spiralia</taxon>
        <taxon>Lophotrochozoa</taxon>
        <taxon>Mollusca</taxon>
        <taxon>Gastropoda</taxon>
        <taxon>Heterobranchia</taxon>
        <taxon>Euthyneura</taxon>
        <taxon>Panpulmonata</taxon>
        <taxon>Eupulmonata</taxon>
        <taxon>Stylommatophora</taxon>
        <taxon>Helicina</taxon>
        <taxon>Arionoidea</taxon>
        <taxon>Arionidae</taxon>
        <taxon>Arion</taxon>
    </lineage>
</organism>
<evidence type="ECO:0000313" key="1">
    <source>
        <dbReference type="EMBL" id="CEK93671.1"/>
    </source>
</evidence>
<gene>
    <name evidence="1" type="primary">ORF196526</name>
</gene>
<protein>
    <submittedName>
        <fullName evidence="1">Uncharacterized protein</fullName>
    </submittedName>
</protein>
<reference evidence="1" key="1">
    <citation type="submission" date="2014-12" db="EMBL/GenBank/DDBJ databases">
        <title>Insight into the proteome of Arion vulgaris.</title>
        <authorList>
            <person name="Aradska J."/>
            <person name="Bulat T."/>
            <person name="Smidak R."/>
            <person name="Sarate P."/>
            <person name="Gangsoo J."/>
            <person name="Sialana F."/>
            <person name="Bilban M."/>
            <person name="Lubec G."/>
        </authorList>
    </citation>
    <scope>NUCLEOTIDE SEQUENCE</scope>
    <source>
        <tissue evidence="1">Skin</tissue>
    </source>
</reference>
<accession>A0A0B7BMU1</accession>
<dbReference type="EMBL" id="HACG01046806">
    <property type="protein sequence ID" value="CEK93671.1"/>
    <property type="molecule type" value="Transcribed_RNA"/>
</dbReference>